<gene>
    <name evidence="2" type="ORF">Asulf_00944</name>
</gene>
<protein>
    <submittedName>
        <fullName evidence="2">Uncharacterized protein</fullName>
    </submittedName>
</protein>
<evidence type="ECO:0000313" key="2">
    <source>
        <dbReference type="EMBL" id="AGK60948.1"/>
    </source>
</evidence>
<keyword evidence="1" id="KW-1133">Transmembrane helix</keyword>
<name>N0BD63_9EURY</name>
<feature type="transmembrane region" description="Helical" evidence="1">
    <location>
        <begin position="276"/>
        <end position="293"/>
    </location>
</feature>
<accession>N0BD63</accession>
<dbReference type="AlphaFoldDB" id="N0BD63"/>
<evidence type="ECO:0000256" key="1">
    <source>
        <dbReference type="SAM" id="Phobius"/>
    </source>
</evidence>
<proteinExistence type="predicted"/>
<feature type="transmembrane region" description="Helical" evidence="1">
    <location>
        <begin position="253"/>
        <end position="269"/>
    </location>
</feature>
<dbReference type="STRING" id="387631.Asulf_00944"/>
<dbReference type="RefSeq" id="WP_015590546.1">
    <property type="nucleotide sequence ID" value="NC_021169.1"/>
</dbReference>
<dbReference type="KEGG" id="ast:Asulf_00944"/>
<dbReference type="EMBL" id="CP005290">
    <property type="protein sequence ID" value="AGK60948.1"/>
    <property type="molecule type" value="Genomic_DNA"/>
</dbReference>
<evidence type="ECO:0000313" key="3">
    <source>
        <dbReference type="Proteomes" id="UP000013307"/>
    </source>
</evidence>
<keyword evidence="1" id="KW-0812">Transmembrane</keyword>
<organism evidence="2 3">
    <name type="scientific">Archaeoglobus sulfaticallidus PM70-1</name>
    <dbReference type="NCBI Taxonomy" id="387631"/>
    <lineage>
        <taxon>Archaea</taxon>
        <taxon>Methanobacteriati</taxon>
        <taxon>Methanobacteriota</taxon>
        <taxon>Archaeoglobi</taxon>
        <taxon>Archaeoglobales</taxon>
        <taxon>Archaeoglobaceae</taxon>
        <taxon>Archaeoglobus</taxon>
    </lineage>
</organism>
<feature type="transmembrane region" description="Helical" evidence="1">
    <location>
        <begin position="16"/>
        <end position="34"/>
    </location>
</feature>
<dbReference type="GeneID" id="15392585"/>
<keyword evidence="3" id="KW-1185">Reference proteome</keyword>
<dbReference type="HOGENOM" id="CLU_859443_0_0_2"/>
<sequence length="323" mass="35721">MARRKIKKGGLGNNKLLFEVAVGIVALVLLFGVLNTVTHTSETELITTEDLKNCTLVMYYTKVNTSTGLTEGSVYASYQLSDIAVLKDGYLYVAFPYDVEVPAGYDLEVVHFGIYLNKTFKDLIDLGWNGYEVEFQLVNSSALPSSGTMYLGLDEAFADAGHDEIAIESRWENYLNLSNMSSVPAKYEGDVDPAELLITASSILDKEVMFCFEPLTRVWTPGDGQYRTLDGFILKLNIYTASEKPVLKAFTEPIWAFMAGLWSTLLAVYNRVRQYIGSFVGGFSVSAFFTGLIGDPVTAAIISAIMIAVFFFALVRPAPRRSR</sequence>
<dbReference type="Proteomes" id="UP000013307">
    <property type="component" value="Chromosome"/>
</dbReference>
<reference evidence="2 3" key="1">
    <citation type="journal article" date="2013" name="Genome Announc.">
        <title>Complete Genome Sequence of the Thermophilic and Facultatively Chemolithoautotrophic Sulfate Reducer Archaeoglobus sulfaticallidus Strain PM70-1T.</title>
        <authorList>
            <person name="Stokke R."/>
            <person name="Hocking W.P."/>
            <person name="Steinsbu B.O."/>
            <person name="Steen I.H."/>
        </authorList>
    </citation>
    <scope>NUCLEOTIDE SEQUENCE [LARGE SCALE GENOMIC DNA]</scope>
    <source>
        <strain evidence="2">PM70-1</strain>
    </source>
</reference>
<keyword evidence="1" id="KW-0472">Membrane</keyword>
<feature type="transmembrane region" description="Helical" evidence="1">
    <location>
        <begin position="299"/>
        <end position="315"/>
    </location>
</feature>